<dbReference type="EMBL" id="GEDG01029494">
    <property type="protein sequence ID" value="JAP12511.1"/>
    <property type="molecule type" value="Transcribed_RNA"/>
</dbReference>
<evidence type="ECO:0000313" key="1">
    <source>
        <dbReference type="EMBL" id="JAP12511.1"/>
    </source>
</evidence>
<name>A0A0V0GWF7_SOLCH</name>
<proteinExistence type="predicted"/>
<sequence>YSKIITLFKLEVKYFHVQDLRIEIKREVLTSILVYRIAYIISQKNSQDLLRPRQSIQSVFLRQSKLN</sequence>
<organism evidence="1">
    <name type="scientific">Solanum chacoense</name>
    <name type="common">Chaco potato</name>
    <dbReference type="NCBI Taxonomy" id="4108"/>
    <lineage>
        <taxon>Eukaryota</taxon>
        <taxon>Viridiplantae</taxon>
        <taxon>Streptophyta</taxon>
        <taxon>Embryophyta</taxon>
        <taxon>Tracheophyta</taxon>
        <taxon>Spermatophyta</taxon>
        <taxon>Magnoliopsida</taxon>
        <taxon>eudicotyledons</taxon>
        <taxon>Gunneridae</taxon>
        <taxon>Pentapetalae</taxon>
        <taxon>asterids</taxon>
        <taxon>lamiids</taxon>
        <taxon>Solanales</taxon>
        <taxon>Solanaceae</taxon>
        <taxon>Solanoideae</taxon>
        <taxon>Solaneae</taxon>
        <taxon>Solanum</taxon>
    </lineage>
</organism>
<accession>A0A0V0GWF7</accession>
<dbReference type="AlphaFoldDB" id="A0A0V0GWF7"/>
<reference evidence="1" key="1">
    <citation type="submission" date="2015-12" db="EMBL/GenBank/DDBJ databases">
        <title>Gene expression during late stages of embryo sac development: a critical building block for successful pollen-pistil interactions.</title>
        <authorList>
            <person name="Liu Y."/>
            <person name="Joly V."/>
            <person name="Sabar M."/>
            <person name="Matton D.P."/>
        </authorList>
    </citation>
    <scope>NUCLEOTIDE SEQUENCE</scope>
</reference>
<feature type="non-terminal residue" evidence="1">
    <location>
        <position position="1"/>
    </location>
</feature>
<protein>
    <submittedName>
        <fullName evidence="1">Putative ovule protein</fullName>
    </submittedName>
</protein>